<dbReference type="EMBL" id="CAWUPB010001197">
    <property type="protein sequence ID" value="CAK7356330.1"/>
    <property type="molecule type" value="Genomic_DNA"/>
</dbReference>
<keyword evidence="2" id="KW-1185">Reference proteome</keyword>
<comment type="caution">
    <text evidence="1">The sequence shown here is derived from an EMBL/GenBank/DDBJ whole genome shotgun (WGS) entry which is preliminary data.</text>
</comment>
<proteinExistence type="predicted"/>
<sequence>MGLRRGRNLNSNAADAGHYVVEEISTAPLLTLAITSWASLKKRKCVSSEIDGSIIQNMKTHQIALQQPIS</sequence>
<gene>
    <name evidence="1" type="ORF">DCAF_LOCUS26601</name>
</gene>
<name>A0AAV1SQQ3_9ROSI</name>
<evidence type="ECO:0000313" key="1">
    <source>
        <dbReference type="EMBL" id="CAK7356330.1"/>
    </source>
</evidence>
<protein>
    <submittedName>
        <fullName evidence="1">Uncharacterized protein</fullName>
    </submittedName>
</protein>
<organism evidence="1 2">
    <name type="scientific">Dovyalis caffra</name>
    <dbReference type="NCBI Taxonomy" id="77055"/>
    <lineage>
        <taxon>Eukaryota</taxon>
        <taxon>Viridiplantae</taxon>
        <taxon>Streptophyta</taxon>
        <taxon>Embryophyta</taxon>
        <taxon>Tracheophyta</taxon>
        <taxon>Spermatophyta</taxon>
        <taxon>Magnoliopsida</taxon>
        <taxon>eudicotyledons</taxon>
        <taxon>Gunneridae</taxon>
        <taxon>Pentapetalae</taxon>
        <taxon>rosids</taxon>
        <taxon>fabids</taxon>
        <taxon>Malpighiales</taxon>
        <taxon>Salicaceae</taxon>
        <taxon>Flacourtieae</taxon>
        <taxon>Dovyalis</taxon>
    </lineage>
</organism>
<dbReference type="AlphaFoldDB" id="A0AAV1SQQ3"/>
<reference evidence="1 2" key="1">
    <citation type="submission" date="2024-01" db="EMBL/GenBank/DDBJ databases">
        <authorList>
            <person name="Waweru B."/>
        </authorList>
    </citation>
    <scope>NUCLEOTIDE SEQUENCE [LARGE SCALE GENOMIC DNA]</scope>
</reference>
<evidence type="ECO:0000313" key="2">
    <source>
        <dbReference type="Proteomes" id="UP001314170"/>
    </source>
</evidence>
<accession>A0AAV1SQQ3</accession>
<dbReference type="Proteomes" id="UP001314170">
    <property type="component" value="Unassembled WGS sequence"/>
</dbReference>